<keyword evidence="3" id="KW-1003">Cell membrane</keyword>
<dbReference type="GO" id="GO:0055085">
    <property type="term" value="P:transmembrane transport"/>
    <property type="evidence" value="ECO:0007669"/>
    <property type="project" value="InterPro"/>
</dbReference>
<dbReference type="PANTHER" id="PTHR30465:SF0">
    <property type="entry name" value="OLIGOPEPTIDE TRANSPORT SYSTEM PERMEASE PROTEIN APPB"/>
    <property type="match status" value="1"/>
</dbReference>
<evidence type="ECO:0000256" key="7">
    <source>
        <dbReference type="RuleBase" id="RU363032"/>
    </source>
</evidence>
<keyword evidence="6 7" id="KW-0472">Membrane</keyword>
<dbReference type="EMBL" id="JAPDOD010000061">
    <property type="protein sequence ID" value="MDA0166212.1"/>
    <property type="molecule type" value="Genomic_DNA"/>
</dbReference>
<keyword evidence="10" id="KW-1185">Reference proteome</keyword>
<dbReference type="GO" id="GO:0005886">
    <property type="term" value="C:plasma membrane"/>
    <property type="evidence" value="ECO:0007669"/>
    <property type="project" value="UniProtKB-SubCell"/>
</dbReference>
<protein>
    <submittedName>
        <fullName evidence="9">ABC transporter permease</fullName>
    </submittedName>
</protein>
<proteinExistence type="inferred from homology"/>
<keyword evidence="4 7" id="KW-0812">Transmembrane</keyword>
<keyword evidence="5 7" id="KW-1133">Transmembrane helix</keyword>
<feature type="transmembrane region" description="Helical" evidence="7">
    <location>
        <begin position="285"/>
        <end position="308"/>
    </location>
</feature>
<dbReference type="AlphaFoldDB" id="A0A9X3N0Y8"/>
<feature type="transmembrane region" description="Helical" evidence="7">
    <location>
        <begin position="96"/>
        <end position="116"/>
    </location>
</feature>
<accession>A0A9X3N0Y8</accession>
<feature type="transmembrane region" description="Helical" evidence="7">
    <location>
        <begin position="242"/>
        <end position="265"/>
    </location>
</feature>
<dbReference type="SUPFAM" id="SSF161098">
    <property type="entry name" value="MetI-like"/>
    <property type="match status" value="1"/>
</dbReference>
<feature type="domain" description="ABC transmembrane type-1" evidence="8">
    <location>
        <begin position="92"/>
        <end position="305"/>
    </location>
</feature>
<name>A0A9X3N0Y8_9ACTN</name>
<dbReference type="Gene3D" id="1.10.3720.10">
    <property type="entry name" value="MetI-like"/>
    <property type="match status" value="1"/>
</dbReference>
<evidence type="ECO:0000256" key="2">
    <source>
        <dbReference type="ARBA" id="ARBA00022448"/>
    </source>
</evidence>
<keyword evidence="2 7" id="KW-0813">Transport</keyword>
<evidence type="ECO:0000256" key="6">
    <source>
        <dbReference type="ARBA" id="ARBA00023136"/>
    </source>
</evidence>
<evidence type="ECO:0000259" key="8">
    <source>
        <dbReference type="PROSITE" id="PS50928"/>
    </source>
</evidence>
<sequence length="320" mass="34959">MRVARRAGVLIATVLAAAAFGHVFFTVTATEREGTPLTTTITGTPAWMVDVFIHQNFGETTGRRYNQHRDPCVPLCPQYGPGPVAQMVRERVPVDLSLLLGALLIGTAVGVAGGRFCATHDGRRRTRVLHTATALQLSSPVLLQSLLVLFYFSSNASEFIRLPFLSGQGQYVPFSEDPLLFLRAMWLPWLLAAAPLAAFTLRLTEVHMREDLQEDFIRTARAKGLSERQVVNRHALPIAGPAIAAMTGVNVSTLLINIAIIEYAYNIPGLFRVINSAVRSPADIPVLEALVIEGVVLVVLANALADAVQYRLDPRVRMSR</sequence>
<dbReference type="InterPro" id="IPR000515">
    <property type="entry name" value="MetI-like"/>
</dbReference>
<gene>
    <name evidence="9" type="ORF">OM076_38460</name>
</gene>
<dbReference type="Pfam" id="PF00528">
    <property type="entry name" value="BPD_transp_1"/>
    <property type="match status" value="1"/>
</dbReference>
<evidence type="ECO:0000256" key="1">
    <source>
        <dbReference type="ARBA" id="ARBA00004651"/>
    </source>
</evidence>
<evidence type="ECO:0000256" key="4">
    <source>
        <dbReference type="ARBA" id="ARBA00022692"/>
    </source>
</evidence>
<evidence type="ECO:0000313" key="9">
    <source>
        <dbReference type="EMBL" id="MDA0166212.1"/>
    </source>
</evidence>
<evidence type="ECO:0000256" key="3">
    <source>
        <dbReference type="ARBA" id="ARBA00022475"/>
    </source>
</evidence>
<dbReference type="CDD" id="cd06261">
    <property type="entry name" value="TM_PBP2"/>
    <property type="match status" value="1"/>
</dbReference>
<reference evidence="9" key="1">
    <citation type="submission" date="2022-10" db="EMBL/GenBank/DDBJ databases">
        <title>The WGS of Solirubrobacter ginsenosidimutans DSM 21036.</title>
        <authorList>
            <person name="Jiang Z."/>
        </authorList>
    </citation>
    <scope>NUCLEOTIDE SEQUENCE</scope>
    <source>
        <strain evidence="9">DSM 21036</strain>
    </source>
</reference>
<dbReference type="InterPro" id="IPR035906">
    <property type="entry name" value="MetI-like_sf"/>
</dbReference>
<comment type="subcellular location">
    <subcellularLocation>
        <location evidence="1 7">Cell membrane</location>
        <topology evidence="1 7">Multi-pass membrane protein</topology>
    </subcellularLocation>
</comment>
<dbReference type="Proteomes" id="UP001149140">
    <property type="component" value="Unassembled WGS sequence"/>
</dbReference>
<evidence type="ECO:0000313" key="10">
    <source>
        <dbReference type="Proteomes" id="UP001149140"/>
    </source>
</evidence>
<dbReference type="RefSeq" id="WP_270045471.1">
    <property type="nucleotide sequence ID" value="NZ_JAPDOD010000061.1"/>
</dbReference>
<dbReference type="PANTHER" id="PTHR30465">
    <property type="entry name" value="INNER MEMBRANE ABC TRANSPORTER"/>
    <property type="match status" value="1"/>
</dbReference>
<feature type="transmembrane region" description="Helical" evidence="7">
    <location>
        <begin position="180"/>
        <end position="201"/>
    </location>
</feature>
<organism evidence="9 10">
    <name type="scientific">Solirubrobacter ginsenosidimutans</name>
    <dbReference type="NCBI Taxonomy" id="490573"/>
    <lineage>
        <taxon>Bacteria</taxon>
        <taxon>Bacillati</taxon>
        <taxon>Actinomycetota</taxon>
        <taxon>Thermoleophilia</taxon>
        <taxon>Solirubrobacterales</taxon>
        <taxon>Solirubrobacteraceae</taxon>
        <taxon>Solirubrobacter</taxon>
    </lineage>
</organism>
<comment type="caution">
    <text evidence="9">The sequence shown here is derived from an EMBL/GenBank/DDBJ whole genome shotgun (WGS) entry which is preliminary data.</text>
</comment>
<feature type="transmembrane region" description="Helical" evidence="7">
    <location>
        <begin position="128"/>
        <end position="152"/>
    </location>
</feature>
<dbReference type="PROSITE" id="PS50928">
    <property type="entry name" value="ABC_TM1"/>
    <property type="match status" value="1"/>
</dbReference>
<comment type="similarity">
    <text evidence="7">Belongs to the binding-protein-dependent transport system permease family.</text>
</comment>
<evidence type="ECO:0000256" key="5">
    <source>
        <dbReference type="ARBA" id="ARBA00022989"/>
    </source>
</evidence>